<evidence type="ECO:0000256" key="1">
    <source>
        <dbReference type="SAM" id="MobiDB-lite"/>
    </source>
</evidence>
<dbReference type="EMBL" id="KK785169">
    <property type="protein sequence ID" value="KDO47632.1"/>
    <property type="molecule type" value="Genomic_DNA"/>
</dbReference>
<keyword evidence="3" id="KW-1185">Reference proteome</keyword>
<gene>
    <name evidence="2" type="ORF">CISIN_1g039129mg</name>
</gene>
<organism evidence="2 3">
    <name type="scientific">Citrus sinensis</name>
    <name type="common">Sweet orange</name>
    <name type="synonym">Citrus aurantium var. sinensis</name>
    <dbReference type="NCBI Taxonomy" id="2711"/>
    <lineage>
        <taxon>Eukaryota</taxon>
        <taxon>Viridiplantae</taxon>
        <taxon>Streptophyta</taxon>
        <taxon>Embryophyta</taxon>
        <taxon>Tracheophyta</taxon>
        <taxon>Spermatophyta</taxon>
        <taxon>Magnoliopsida</taxon>
        <taxon>eudicotyledons</taxon>
        <taxon>Gunneridae</taxon>
        <taxon>Pentapetalae</taxon>
        <taxon>rosids</taxon>
        <taxon>malvids</taxon>
        <taxon>Sapindales</taxon>
        <taxon>Rutaceae</taxon>
        <taxon>Aurantioideae</taxon>
        <taxon>Citrus</taxon>
    </lineage>
</organism>
<name>A0A067E8T7_CITSI</name>
<dbReference type="AlphaFoldDB" id="A0A067E8T7"/>
<evidence type="ECO:0000313" key="3">
    <source>
        <dbReference type="Proteomes" id="UP000027120"/>
    </source>
</evidence>
<protein>
    <submittedName>
        <fullName evidence="2">Uncharacterized protein</fullName>
    </submittedName>
</protein>
<accession>A0A067E8T7</accession>
<dbReference type="Proteomes" id="UP000027120">
    <property type="component" value="Unassembled WGS sequence"/>
</dbReference>
<reference evidence="2 3" key="1">
    <citation type="submission" date="2014-04" db="EMBL/GenBank/DDBJ databases">
        <authorList>
            <consortium name="International Citrus Genome Consortium"/>
            <person name="Gmitter F."/>
            <person name="Chen C."/>
            <person name="Farmerie W."/>
            <person name="Harkins T."/>
            <person name="Desany B."/>
            <person name="Mohiuddin M."/>
            <person name="Kodira C."/>
            <person name="Borodovsky M."/>
            <person name="Lomsadze A."/>
            <person name="Burns P."/>
            <person name="Jenkins J."/>
            <person name="Prochnik S."/>
            <person name="Shu S."/>
            <person name="Chapman J."/>
            <person name="Pitluck S."/>
            <person name="Schmutz J."/>
            <person name="Rokhsar D."/>
        </authorList>
    </citation>
    <scope>NUCLEOTIDE SEQUENCE</scope>
</reference>
<feature type="region of interest" description="Disordered" evidence="1">
    <location>
        <begin position="28"/>
        <end position="81"/>
    </location>
</feature>
<proteinExistence type="predicted"/>
<sequence>MKLPIAMGELEMEALMEEDGLYHPLAMIANDSSDPSERHEPGLEVPVRQSPTSATERNTGSNAEESFLLGNEVDFPPLFVR</sequence>
<feature type="compositionally biased region" description="Polar residues" evidence="1">
    <location>
        <begin position="49"/>
        <end position="64"/>
    </location>
</feature>
<evidence type="ECO:0000313" key="2">
    <source>
        <dbReference type="EMBL" id="KDO47632.1"/>
    </source>
</evidence>